<keyword evidence="2" id="KW-1185">Reference proteome</keyword>
<comment type="caution">
    <text evidence="1">The sequence shown here is derived from an EMBL/GenBank/DDBJ whole genome shotgun (WGS) entry which is preliminary data.</text>
</comment>
<sequence>MDETARLKAQLVAMERENAELKHRLKEVELGMNDTNQLVLNGNMQVEFQQADTKNVLTLYKSQKRARSSSLDLVEIGRDSKVYNLPVPQETPVKNLGHVDVNPHDKTFKASPQTPSWPVKLSPRNFKIKKGSPSESKSILKLEKDDPEIEPVCLMTDRYPLITRSLQDAIEGQGSEENELVLVARAPENGSNSACNVEEAQNSSLAPHSSQAGVYNEPEHNVHSTTPINLSAIAKEYLQSSNALIVSPSPDTLLVPRKYLRLIYGGSDQQFFQYIQDNLNPSGKEKRRMVFPQLESNPSMPMRPGQPGLLYSSRYELLHGSYPWTVFCKPDASKALWLYLASQYNGQESKTKIEWAQRLLKAKAHDVYISMRARIALRKYGQLLPSTSKADEETLIRSEIKSIKINKGMHLTENDIIDAFSKGEEGIDIIRMTCIQYDHVFLNDMKTRYSSYSALCTASREKKNARESDRGKEGRSLSVKQAPKHVTTQKSSKRRKLHDGDASSLNEGCQEYEEPESSSKSSIAPRRSSRKSVANGMLSILSSNIAASLTVV</sequence>
<dbReference type="Proteomes" id="UP000664032">
    <property type="component" value="Unassembled WGS sequence"/>
</dbReference>
<organism evidence="1 2">
    <name type="scientific">Psilocybe cubensis</name>
    <name type="common">Psychedelic mushroom</name>
    <name type="synonym">Stropharia cubensis</name>
    <dbReference type="NCBI Taxonomy" id="181762"/>
    <lineage>
        <taxon>Eukaryota</taxon>
        <taxon>Fungi</taxon>
        <taxon>Dikarya</taxon>
        <taxon>Basidiomycota</taxon>
        <taxon>Agaricomycotina</taxon>
        <taxon>Agaricomycetes</taxon>
        <taxon>Agaricomycetidae</taxon>
        <taxon>Agaricales</taxon>
        <taxon>Agaricineae</taxon>
        <taxon>Strophariaceae</taxon>
        <taxon>Psilocybe</taxon>
    </lineage>
</organism>
<reference evidence="1" key="1">
    <citation type="submission" date="2021-10" db="EMBL/GenBank/DDBJ databases">
        <title>Psilocybe cubensis genome.</title>
        <authorList>
            <person name="Mckernan K.J."/>
            <person name="Crawford S."/>
            <person name="Trippe A."/>
            <person name="Kane L.T."/>
            <person name="Mclaughlin S."/>
        </authorList>
    </citation>
    <scope>NUCLEOTIDE SEQUENCE</scope>
    <source>
        <strain evidence="1">MGC-MH-2018</strain>
    </source>
</reference>
<evidence type="ECO:0000313" key="2">
    <source>
        <dbReference type="Proteomes" id="UP000664032"/>
    </source>
</evidence>
<dbReference type="EMBL" id="JAFIQS020000001">
    <property type="protein sequence ID" value="KAH9486058.1"/>
    <property type="molecule type" value="Genomic_DNA"/>
</dbReference>
<evidence type="ECO:0000313" key="1">
    <source>
        <dbReference type="EMBL" id="KAH9486058.1"/>
    </source>
</evidence>
<gene>
    <name evidence="1" type="ORF">JR316_0000122</name>
</gene>
<name>A0ACB8HE29_PSICU</name>
<protein>
    <submittedName>
        <fullName evidence="1">Uncharacterized protein</fullName>
    </submittedName>
</protein>
<proteinExistence type="predicted"/>
<accession>A0ACB8HE29</accession>